<evidence type="ECO:0000256" key="7">
    <source>
        <dbReference type="ARBA" id="ARBA00023180"/>
    </source>
</evidence>
<keyword evidence="4 9" id="KW-0732">Signal</keyword>
<dbReference type="InterPro" id="IPR035976">
    <property type="entry name" value="Sushi/SCR/CCP_sf"/>
</dbReference>
<keyword evidence="6 8" id="KW-1015">Disulfide bond</keyword>
<evidence type="ECO:0000256" key="4">
    <source>
        <dbReference type="ARBA" id="ARBA00022729"/>
    </source>
</evidence>
<evidence type="ECO:0000256" key="3">
    <source>
        <dbReference type="ARBA" id="ARBA00022659"/>
    </source>
</evidence>
<protein>
    <submittedName>
        <fullName evidence="11">Complement factor H related 4</fullName>
    </submittedName>
</protein>
<dbReference type="Gene3D" id="2.10.70.10">
    <property type="entry name" value="Complement Module, domain 1"/>
    <property type="match status" value="4"/>
</dbReference>
<dbReference type="Proteomes" id="UP000527355">
    <property type="component" value="Unassembled WGS sequence"/>
</dbReference>
<keyword evidence="3 8" id="KW-0768">Sushi</keyword>
<dbReference type="PANTHER" id="PTHR45785:SF4">
    <property type="entry name" value="COMPLEMENT FACTOR H-RELATED PROTEIN 3-RELATED"/>
    <property type="match status" value="1"/>
</dbReference>
<dbReference type="SMART" id="SM00032">
    <property type="entry name" value="CCP"/>
    <property type="match status" value="3"/>
</dbReference>
<dbReference type="AlphaFoldDB" id="A0A7J7RU65"/>
<dbReference type="PANTHER" id="PTHR45785">
    <property type="entry name" value="COMPLEMENT FACTOR H-RELATED"/>
    <property type="match status" value="1"/>
</dbReference>
<evidence type="ECO:0000256" key="1">
    <source>
        <dbReference type="ARBA" id="ARBA00004613"/>
    </source>
</evidence>
<accession>A0A7J7RU65</accession>
<keyword evidence="12" id="KW-1185">Reference proteome</keyword>
<dbReference type="GO" id="GO:0005615">
    <property type="term" value="C:extracellular space"/>
    <property type="evidence" value="ECO:0007669"/>
    <property type="project" value="TreeGrafter"/>
</dbReference>
<evidence type="ECO:0000256" key="6">
    <source>
        <dbReference type="ARBA" id="ARBA00023157"/>
    </source>
</evidence>
<dbReference type="Pfam" id="PF00084">
    <property type="entry name" value="Sushi"/>
    <property type="match status" value="3"/>
</dbReference>
<comment type="caution">
    <text evidence="11">The sequence shown here is derived from an EMBL/GenBank/DDBJ whole genome shotgun (WGS) entry which is preliminary data.</text>
</comment>
<name>A0A7J7RU65_MYOMY</name>
<comment type="subcellular location">
    <subcellularLocation>
        <location evidence="1">Secreted</location>
    </subcellularLocation>
</comment>
<evidence type="ECO:0000256" key="8">
    <source>
        <dbReference type="PROSITE-ProRule" id="PRU00302"/>
    </source>
</evidence>
<gene>
    <name evidence="11" type="ORF">mMyoMyo1_002743</name>
</gene>
<dbReference type="VEuPathDB" id="HostDB:LOC118678735"/>
<dbReference type="EMBL" id="JABWUV010000021">
    <property type="protein sequence ID" value="KAF6279701.1"/>
    <property type="molecule type" value="Genomic_DNA"/>
</dbReference>
<proteinExistence type="predicted"/>
<evidence type="ECO:0000313" key="12">
    <source>
        <dbReference type="Proteomes" id="UP000527355"/>
    </source>
</evidence>
<reference evidence="11 12" key="1">
    <citation type="journal article" date="2020" name="Nature">
        <title>Six reference-quality genomes reveal evolution of bat adaptations.</title>
        <authorList>
            <person name="Jebb D."/>
            <person name="Huang Z."/>
            <person name="Pippel M."/>
            <person name="Hughes G.M."/>
            <person name="Lavrichenko K."/>
            <person name="Devanna P."/>
            <person name="Winkler S."/>
            <person name="Jermiin L.S."/>
            <person name="Skirmuntt E.C."/>
            <person name="Katzourakis A."/>
            <person name="Burkitt-Gray L."/>
            <person name="Ray D.A."/>
            <person name="Sullivan K.A.M."/>
            <person name="Roscito J.G."/>
            <person name="Kirilenko B.M."/>
            <person name="Davalos L.M."/>
            <person name="Corthals A.P."/>
            <person name="Power M.L."/>
            <person name="Jones G."/>
            <person name="Ransome R.D."/>
            <person name="Dechmann D.K.N."/>
            <person name="Locatelli A.G."/>
            <person name="Puechmaille S.J."/>
            <person name="Fedrigo O."/>
            <person name="Jarvis E.D."/>
            <person name="Hiller M."/>
            <person name="Vernes S.C."/>
            <person name="Myers E.W."/>
            <person name="Teeling E.C."/>
        </authorList>
    </citation>
    <scope>NUCLEOTIDE SEQUENCE [LARGE SCALE GENOMIC DNA]</scope>
    <source>
        <strain evidence="11">MMyoMyo1</strain>
        <tissue evidence="11">Flight muscle</tissue>
    </source>
</reference>
<evidence type="ECO:0000259" key="10">
    <source>
        <dbReference type="PROSITE" id="PS50923"/>
    </source>
</evidence>
<feature type="chain" id="PRO_5029830157" evidence="9">
    <location>
        <begin position="19"/>
        <end position="269"/>
    </location>
</feature>
<dbReference type="InterPro" id="IPR000436">
    <property type="entry name" value="Sushi_SCR_CCP_dom"/>
</dbReference>
<feature type="disulfide bond" evidence="8">
    <location>
        <begin position="149"/>
        <end position="192"/>
    </location>
</feature>
<comment type="caution">
    <text evidence="8">Lacks conserved residue(s) required for the propagation of feature annotation.</text>
</comment>
<evidence type="ECO:0000256" key="5">
    <source>
        <dbReference type="ARBA" id="ARBA00022737"/>
    </source>
</evidence>
<keyword evidence="5" id="KW-0677">Repeat</keyword>
<evidence type="ECO:0000256" key="9">
    <source>
        <dbReference type="SAM" id="SignalP"/>
    </source>
</evidence>
<organism evidence="11 12">
    <name type="scientific">Myotis myotis</name>
    <name type="common">Greater mouse-eared bat</name>
    <name type="synonym">Vespertilio myotis</name>
    <dbReference type="NCBI Taxonomy" id="51298"/>
    <lineage>
        <taxon>Eukaryota</taxon>
        <taxon>Metazoa</taxon>
        <taxon>Chordata</taxon>
        <taxon>Craniata</taxon>
        <taxon>Vertebrata</taxon>
        <taxon>Euteleostomi</taxon>
        <taxon>Mammalia</taxon>
        <taxon>Eutheria</taxon>
        <taxon>Laurasiatheria</taxon>
        <taxon>Chiroptera</taxon>
        <taxon>Yangochiroptera</taxon>
        <taxon>Vespertilionidae</taxon>
        <taxon>Myotis</taxon>
    </lineage>
</organism>
<dbReference type="FunFam" id="2.10.70.10:FF:000026">
    <property type="entry name" value="Complement inhibitory factor H"/>
    <property type="match status" value="1"/>
</dbReference>
<keyword evidence="7" id="KW-0325">Glycoprotein</keyword>
<dbReference type="InterPro" id="IPR051503">
    <property type="entry name" value="ComplSys_Reg/VirEntry_Med"/>
</dbReference>
<dbReference type="GO" id="GO:0001851">
    <property type="term" value="F:complement component C3b binding"/>
    <property type="evidence" value="ECO:0007669"/>
    <property type="project" value="TreeGrafter"/>
</dbReference>
<dbReference type="FunFam" id="2.10.70.10:FF:000054">
    <property type="entry name" value="Complement inhibitory factor H"/>
    <property type="match status" value="1"/>
</dbReference>
<dbReference type="GO" id="GO:0006956">
    <property type="term" value="P:complement activation"/>
    <property type="evidence" value="ECO:0007669"/>
    <property type="project" value="TreeGrafter"/>
</dbReference>
<evidence type="ECO:0000256" key="2">
    <source>
        <dbReference type="ARBA" id="ARBA00022525"/>
    </source>
</evidence>
<keyword evidence="2" id="KW-0964">Secreted</keyword>
<feature type="domain" description="Sushi" evidence="10">
    <location>
        <begin position="147"/>
        <end position="205"/>
    </location>
</feature>
<feature type="domain" description="Sushi" evidence="10">
    <location>
        <begin position="85"/>
        <end position="144"/>
    </location>
</feature>
<dbReference type="CDD" id="cd00033">
    <property type="entry name" value="CCP"/>
    <property type="match status" value="2"/>
</dbReference>
<feature type="signal peptide" evidence="9">
    <location>
        <begin position="1"/>
        <end position="18"/>
    </location>
</feature>
<dbReference type="FunFam" id="2.10.70.10:FF:000060">
    <property type="entry name" value="Complement inhibitory factor H"/>
    <property type="match status" value="1"/>
</dbReference>
<evidence type="ECO:0000313" key="11">
    <source>
        <dbReference type="EMBL" id="KAF6279701.1"/>
    </source>
</evidence>
<dbReference type="PROSITE" id="PS50923">
    <property type="entry name" value="SUSHI"/>
    <property type="match status" value="2"/>
</dbReference>
<sequence length="269" mass="30844">MQLLVTVILTLWVSSARGQVNPCEFPEIKHGLLYREDKYRSYFPAPIKQWFYYSCDENYVTPTEDFWHYVTCTQDGWTPEVPCRKHCDMPVFENATAIITGKPFRPDDTLDYQCLDGYENRDGSKKGSMVCGEDGWSHLPTCFKSADKCGPPPAISNGDITSVTLKVYYPWSTVKYQCQAYYQIQGPKYVTCSYGKWSEVPRCIDPCVLSEKIMKEKNIQLNGKYDKTYFIKSGNSIDFKCKSGRKAVTSVESFQALCLEGKMEYPTCK</sequence>
<dbReference type="SUPFAM" id="SSF57535">
    <property type="entry name" value="Complement control module/SCR domain"/>
    <property type="match status" value="4"/>
</dbReference>